<evidence type="ECO:0000313" key="2">
    <source>
        <dbReference type="EnsemblMetazoa" id="Aqu2.1.39616_001"/>
    </source>
</evidence>
<dbReference type="SUPFAM" id="SSF53335">
    <property type="entry name" value="S-adenosyl-L-methionine-dependent methyltransferases"/>
    <property type="match status" value="1"/>
</dbReference>
<evidence type="ECO:0000313" key="3">
    <source>
        <dbReference type="Proteomes" id="UP000007879"/>
    </source>
</evidence>
<dbReference type="KEGG" id="aqu:105316762"/>
<dbReference type="eggNOG" id="KOG1540">
    <property type="taxonomic scope" value="Eukaryota"/>
</dbReference>
<organism evidence="2">
    <name type="scientific">Amphimedon queenslandica</name>
    <name type="common">Sponge</name>
    <dbReference type="NCBI Taxonomy" id="400682"/>
    <lineage>
        <taxon>Eukaryota</taxon>
        <taxon>Metazoa</taxon>
        <taxon>Porifera</taxon>
        <taxon>Demospongiae</taxon>
        <taxon>Heteroscleromorpha</taxon>
        <taxon>Haplosclerida</taxon>
        <taxon>Niphatidae</taxon>
        <taxon>Amphimedon</taxon>
    </lineage>
</organism>
<proteinExistence type="predicted"/>
<feature type="domain" description="Methyltransferase" evidence="1">
    <location>
        <begin position="28"/>
        <end position="137"/>
    </location>
</feature>
<dbReference type="EnsemblMetazoa" id="XM_011411925.2">
    <property type="protein sequence ID" value="XP_011410227.1"/>
    <property type="gene ID" value="LOC105316762"/>
</dbReference>
<dbReference type="CDD" id="cd02440">
    <property type="entry name" value="AdoMet_MTases"/>
    <property type="match status" value="1"/>
</dbReference>
<evidence type="ECO:0000259" key="1">
    <source>
        <dbReference type="Pfam" id="PF13847"/>
    </source>
</evidence>
<dbReference type="PANTHER" id="PTHR43861">
    <property type="entry name" value="TRANS-ACONITATE 2-METHYLTRANSFERASE-RELATED"/>
    <property type="match status" value="1"/>
</dbReference>
<dbReference type="InParanoid" id="A0A1X7VHW0"/>
<name>A0A1X7VHW0_AMPQE</name>
<accession>A0A1X7VHW0</accession>
<dbReference type="STRING" id="400682.A0A1X7VHW0"/>
<dbReference type="OrthoDB" id="5973496at2759"/>
<dbReference type="Proteomes" id="UP000007879">
    <property type="component" value="Unassembled WGS sequence"/>
</dbReference>
<dbReference type="AlphaFoldDB" id="A0A1X7VHW0"/>
<dbReference type="Gene3D" id="3.40.50.150">
    <property type="entry name" value="Vaccinia Virus protein VP39"/>
    <property type="match status" value="1"/>
</dbReference>
<dbReference type="InterPro" id="IPR025714">
    <property type="entry name" value="Methyltranfer_dom"/>
</dbReference>
<keyword evidence="3" id="KW-1185">Reference proteome</keyword>
<sequence>MEAAICYSQTSTVQQEDGMKLLNQMNPKEGDVLLDLGCGTGFHARDVAERVGETGRVVAVDPDRSRIEVAKNALDSNPPTNLQFIVASDKDFPADDIKYDYVLSSCVVHWIKDKESAFKRIYNSLKPGGKFGFTSQDDPKYPDILIEMLQLCGPQVFQETAQSIHWKSASYYKELAESIGFEVTLMDVAERTISFPDIEAFINFFYGVFHGKFDRTLPAIDGIREKYKGQSLMVTVPRLSAILTKPLNI</sequence>
<dbReference type="PANTHER" id="PTHR43861:SF1">
    <property type="entry name" value="TRANS-ACONITATE 2-METHYLTRANSFERASE"/>
    <property type="match status" value="1"/>
</dbReference>
<protein>
    <recommendedName>
        <fullName evidence="1">Methyltransferase domain-containing protein</fullName>
    </recommendedName>
</protein>
<reference evidence="3" key="1">
    <citation type="journal article" date="2010" name="Nature">
        <title>The Amphimedon queenslandica genome and the evolution of animal complexity.</title>
        <authorList>
            <person name="Srivastava M."/>
            <person name="Simakov O."/>
            <person name="Chapman J."/>
            <person name="Fahey B."/>
            <person name="Gauthier M.E."/>
            <person name="Mitros T."/>
            <person name="Richards G.S."/>
            <person name="Conaco C."/>
            <person name="Dacre M."/>
            <person name="Hellsten U."/>
            <person name="Larroux C."/>
            <person name="Putnam N.H."/>
            <person name="Stanke M."/>
            <person name="Adamska M."/>
            <person name="Darling A."/>
            <person name="Degnan S.M."/>
            <person name="Oakley T.H."/>
            <person name="Plachetzki D.C."/>
            <person name="Zhai Y."/>
            <person name="Adamski M."/>
            <person name="Calcino A."/>
            <person name="Cummins S.F."/>
            <person name="Goodstein D.M."/>
            <person name="Harris C."/>
            <person name="Jackson D.J."/>
            <person name="Leys S.P."/>
            <person name="Shu S."/>
            <person name="Woodcroft B.J."/>
            <person name="Vervoort M."/>
            <person name="Kosik K.S."/>
            <person name="Manning G."/>
            <person name="Degnan B.M."/>
            <person name="Rokhsar D.S."/>
        </authorList>
    </citation>
    <scope>NUCLEOTIDE SEQUENCE [LARGE SCALE GENOMIC DNA]</scope>
</reference>
<dbReference type="InterPro" id="IPR029063">
    <property type="entry name" value="SAM-dependent_MTases_sf"/>
</dbReference>
<dbReference type="OMA" id="MEAAICY"/>
<dbReference type="EnsemblMetazoa" id="Aqu2.1.39616_001">
    <property type="protein sequence ID" value="Aqu2.1.39616_001"/>
    <property type="gene ID" value="Aqu2.1.39616"/>
</dbReference>
<gene>
    <name evidence="2" type="primary">105316762</name>
</gene>
<dbReference type="Pfam" id="PF13847">
    <property type="entry name" value="Methyltransf_31"/>
    <property type="match status" value="1"/>
</dbReference>
<reference evidence="2" key="2">
    <citation type="submission" date="2017-05" db="UniProtKB">
        <authorList>
            <consortium name="EnsemblMetazoa"/>
        </authorList>
    </citation>
    <scope>IDENTIFICATION</scope>
</reference>